<dbReference type="EMBL" id="ICPP01005040">
    <property type="protein sequence ID" value="LAC37684.1"/>
    <property type="molecule type" value="Transcribed_RNA"/>
</dbReference>
<keyword evidence="1" id="KW-0812">Transmembrane</keyword>
<proteinExistence type="predicted"/>
<name>A0A6G1RFC0_9GRUI</name>
<feature type="transmembrane region" description="Helical" evidence="1">
    <location>
        <begin position="21"/>
        <end position="43"/>
    </location>
</feature>
<dbReference type="AlphaFoldDB" id="A0A6G1RFC0"/>
<organism evidence="2">
    <name type="scientific">Hypotaenidia okinawae</name>
    <dbReference type="NCBI Taxonomy" id="2861861"/>
    <lineage>
        <taxon>Eukaryota</taxon>
        <taxon>Metazoa</taxon>
        <taxon>Chordata</taxon>
        <taxon>Craniata</taxon>
        <taxon>Vertebrata</taxon>
        <taxon>Euteleostomi</taxon>
        <taxon>Archelosauria</taxon>
        <taxon>Archosauria</taxon>
        <taxon>Dinosauria</taxon>
        <taxon>Saurischia</taxon>
        <taxon>Theropoda</taxon>
        <taxon>Coelurosauria</taxon>
        <taxon>Aves</taxon>
        <taxon>Neognathae</taxon>
        <taxon>Neoaves</taxon>
        <taxon>Gruiformes</taxon>
        <taxon>Rallidae</taxon>
        <taxon>Hypotaenidia</taxon>
    </lineage>
</organism>
<reference evidence="2" key="2">
    <citation type="submission" date="2020-03" db="EMBL/GenBank/DDBJ databases">
        <authorList>
            <consortium name="Environmental Genome Science Research Promotion Project"/>
            <person name="Nakajima N."/>
            <person name="Onuma M."/>
            <person name="Endoh D."/>
        </authorList>
    </citation>
    <scope>NUCLEOTIDE SEQUENCE</scope>
</reference>
<accession>A0A6G1RFC0</accession>
<evidence type="ECO:0000256" key="1">
    <source>
        <dbReference type="SAM" id="Phobius"/>
    </source>
</evidence>
<reference evidence="2" key="1">
    <citation type="submission" date="2020-03" db="EMBL/GenBank/DDBJ databases">
        <title>Okinawa Rail whole genome shotgun sequence.</title>
        <authorList>
            <person name="Nakajima N."/>
            <person name="Onuma M."/>
            <person name="Endoh D."/>
        </authorList>
    </citation>
    <scope>NUCLEOTIDE SEQUENCE</scope>
</reference>
<sequence>MRTLLEHSSPSMVCCFSRSHLGVLGSAVLLLLFLDVFTAPFLFSILSHSFFFYADNFLCFTSPKTPSSGWIKHLSKLWMFHGFTVLSSSLVDYSSSTCLRTYSFCALLYRKIYISQCKINIPAVSLLLFPCLLFI</sequence>
<evidence type="ECO:0000313" key="2">
    <source>
        <dbReference type="EMBL" id="LAC37684.1"/>
    </source>
</evidence>
<keyword evidence="1" id="KW-0472">Membrane</keyword>
<keyword evidence="1" id="KW-1133">Transmembrane helix</keyword>
<protein>
    <submittedName>
        <fullName evidence="2">Tropomyosin 1 (Alpha)</fullName>
    </submittedName>
</protein>